<accession>A0ABS8NNB6</accession>
<evidence type="ECO:0000256" key="3">
    <source>
        <dbReference type="ARBA" id="ARBA00022741"/>
    </source>
</evidence>
<evidence type="ECO:0000256" key="1">
    <source>
        <dbReference type="ARBA" id="ARBA00022598"/>
    </source>
</evidence>
<evidence type="ECO:0000256" key="2">
    <source>
        <dbReference type="ARBA" id="ARBA00022694"/>
    </source>
</evidence>
<comment type="domain">
    <text evidence="6">The N-terminal region contains the highly conserved SGGXDS motif, predicted to be a P-loop motif involved in ATP binding.</text>
</comment>
<reference evidence="8" key="1">
    <citation type="submission" date="2021-11" db="EMBL/GenBank/DDBJ databases">
        <title>Genome sequence.</title>
        <authorList>
            <person name="Sun Q."/>
        </authorList>
    </citation>
    <scope>NUCLEOTIDE SEQUENCE</scope>
    <source>
        <strain evidence="8">JC740</strain>
    </source>
</reference>
<keyword evidence="4 6" id="KW-0067">ATP-binding</keyword>
<dbReference type="RefSeq" id="WP_230275446.1">
    <property type="nucleotide sequence ID" value="NZ_JAJKFW010000025.1"/>
</dbReference>
<dbReference type="InterPro" id="IPR012795">
    <property type="entry name" value="tRNA_Ile_lys_synt_N"/>
</dbReference>
<dbReference type="InterPro" id="IPR014729">
    <property type="entry name" value="Rossmann-like_a/b/a_fold"/>
</dbReference>
<comment type="caution">
    <text evidence="8">The sequence shown here is derived from an EMBL/GenBank/DDBJ whole genome shotgun (WGS) entry which is preliminary data.</text>
</comment>
<keyword evidence="9" id="KW-1185">Reference proteome</keyword>
<dbReference type="HAMAP" id="MF_01161">
    <property type="entry name" value="tRNA_Ile_lys_synt"/>
    <property type="match status" value="1"/>
</dbReference>
<comment type="catalytic activity">
    <reaction evidence="5 6">
        <text>cytidine(34) in tRNA(Ile2) + L-lysine + ATP = lysidine(34) in tRNA(Ile2) + AMP + diphosphate + H(+)</text>
        <dbReference type="Rhea" id="RHEA:43744"/>
        <dbReference type="Rhea" id="RHEA-COMP:10625"/>
        <dbReference type="Rhea" id="RHEA-COMP:10670"/>
        <dbReference type="ChEBI" id="CHEBI:15378"/>
        <dbReference type="ChEBI" id="CHEBI:30616"/>
        <dbReference type="ChEBI" id="CHEBI:32551"/>
        <dbReference type="ChEBI" id="CHEBI:33019"/>
        <dbReference type="ChEBI" id="CHEBI:82748"/>
        <dbReference type="ChEBI" id="CHEBI:83665"/>
        <dbReference type="ChEBI" id="CHEBI:456215"/>
        <dbReference type="EC" id="6.3.4.19"/>
    </reaction>
</comment>
<dbReference type="Pfam" id="PF01171">
    <property type="entry name" value="ATP_bind_3"/>
    <property type="match status" value="1"/>
</dbReference>
<name>A0ABS8NNB6_9BACT</name>
<evidence type="ECO:0000256" key="6">
    <source>
        <dbReference type="HAMAP-Rule" id="MF_01161"/>
    </source>
</evidence>
<keyword evidence="3 6" id="KW-0547">Nucleotide-binding</keyword>
<evidence type="ECO:0000256" key="5">
    <source>
        <dbReference type="ARBA" id="ARBA00048539"/>
    </source>
</evidence>
<evidence type="ECO:0000313" key="9">
    <source>
        <dbReference type="Proteomes" id="UP001430306"/>
    </source>
</evidence>
<dbReference type="CDD" id="cd01992">
    <property type="entry name" value="TilS_N"/>
    <property type="match status" value="1"/>
</dbReference>
<dbReference type="NCBIfam" id="TIGR02432">
    <property type="entry name" value="lysidine_TilS_N"/>
    <property type="match status" value="1"/>
</dbReference>
<dbReference type="SUPFAM" id="SSF52402">
    <property type="entry name" value="Adenine nucleotide alpha hydrolases-like"/>
    <property type="match status" value="1"/>
</dbReference>
<evidence type="ECO:0000259" key="7">
    <source>
        <dbReference type="Pfam" id="PF01171"/>
    </source>
</evidence>
<dbReference type="InterPro" id="IPR012094">
    <property type="entry name" value="tRNA_Ile_lys_synt"/>
</dbReference>
<proteinExistence type="inferred from homology"/>
<dbReference type="PANTHER" id="PTHR43033:SF1">
    <property type="entry name" value="TRNA(ILE)-LYSIDINE SYNTHASE-RELATED"/>
    <property type="match status" value="1"/>
</dbReference>
<comment type="function">
    <text evidence="6">Ligates lysine onto the cytidine present at position 34 of the AUA codon-specific tRNA(Ile) that contains the anticodon CAU, in an ATP-dependent manner. Cytidine is converted to lysidine, thus changing the amino acid specificity of the tRNA from methionine to isoleucine.</text>
</comment>
<comment type="similarity">
    <text evidence="6">Belongs to the tRNA(Ile)-lysidine synthase family.</text>
</comment>
<dbReference type="Proteomes" id="UP001430306">
    <property type="component" value="Unassembled WGS sequence"/>
</dbReference>
<dbReference type="GO" id="GO:0032267">
    <property type="term" value="F:tRNA(Ile)-lysidine synthase activity"/>
    <property type="evidence" value="ECO:0007669"/>
    <property type="project" value="UniProtKB-EC"/>
</dbReference>
<protein>
    <recommendedName>
        <fullName evidence="6">tRNA(Ile)-lysidine synthase</fullName>
        <ecNumber evidence="6">6.3.4.19</ecNumber>
    </recommendedName>
    <alternativeName>
        <fullName evidence="6">tRNA(Ile)-2-lysyl-cytidine synthase</fullName>
    </alternativeName>
    <alternativeName>
        <fullName evidence="6">tRNA(Ile)-lysidine synthetase</fullName>
    </alternativeName>
</protein>
<dbReference type="EC" id="6.3.4.19" evidence="6"/>
<comment type="subcellular location">
    <subcellularLocation>
        <location evidence="6">Cytoplasm</location>
    </subcellularLocation>
</comment>
<dbReference type="EMBL" id="JAJKFW010000025">
    <property type="protein sequence ID" value="MCC9644278.1"/>
    <property type="molecule type" value="Genomic_DNA"/>
</dbReference>
<keyword evidence="2 6" id="KW-0819">tRNA processing</keyword>
<keyword evidence="1 6" id="KW-0436">Ligase</keyword>
<dbReference type="InterPro" id="IPR011063">
    <property type="entry name" value="TilS/TtcA_N"/>
</dbReference>
<evidence type="ECO:0000313" key="8">
    <source>
        <dbReference type="EMBL" id="MCC9644278.1"/>
    </source>
</evidence>
<keyword evidence="6" id="KW-0963">Cytoplasm</keyword>
<dbReference type="Gene3D" id="3.40.50.620">
    <property type="entry name" value="HUPs"/>
    <property type="match status" value="1"/>
</dbReference>
<feature type="domain" description="tRNA(Ile)-lysidine/2-thiocytidine synthase N-terminal" evidence="7">
    <location>
        <begin position="40"/>
        <end position="240"/>
    </location>
</feature>
<organism evidence="8 9">
    <name type="scientific">Rhodopirellula halodulae</name>
    <dbReference type="NCBI Taxonomy" id="2894198"/>
    <lineage>
        <taxon>Bacteria</taxon>
        <taxon>Pseudomonadati</taxon>
        <taxon>Planctomycetota</taxon>
        <taxon>Planctomycetia</taxon>
        <taxon>Pirellulales</taxon>
        <taxon>Pirellulaceae</taxon>
        <taxon>Rhodopirellula</taxon>
    </lineage>
</organism>
<gene>
    <name evidence="6 8" type="primary">tilS</name>
    <name evidence="8" type="ORF">LOC71_18530</name>
</gene>
<dbReference type="PANTHER" id="PTHR43033">
    <property type="entry name" value="TRNA(ILE)-LYSIDINE SYNTHASE-RELATED"/>
    <property type="match status" value="1"/>
</dbReference>
<evidence type="ECO:0000256" key="4">
    <source>
        <dbReference type="ARBA" id="ARBA00022840"/>
    </source>
</evidence>
<sequence>MIDQPTAKPRNDSSKWQYLRQAIRASWINRHGRAADVGTVIGCSGGADSVALARLLAELWNDEAAEAGVSSGGSKKSSLLGPLVIAHCNHGLRGDESNADESFVRNLSETLDLTCVVHREANSSRPANAPPAQDESTLRDIRRNFFHEVAQQHGCRYIAVAHTADDQAETLLHHFLRGTGPRGMGGMTSTSPFEDEMVLRRPLLSVRRKNLREGLREIAQSWREDASNQQTHYTRNWIRQDVLPLLEERYPTAVAAMVRAGQLQSETNSMVDRFAQRWLDECTRFTPSKSNPDRWTIFAEAMAARSSNAETNAGKFNWHQERPIIVAACQLAWDQLGWSRGAMTMDHWQRLASTILELASRECDPSEPTSFHGGPLPGPISLRNFEGNLVLQAE</sequence>
<feature type="binding site" evidence="6">
    <location>
        <begin position="44"/>
        <end position="49"/>
    </location>
    <ligand>
        <name>ATP</name>
        <dbReference type="ChEBI" id="CHEBI:30616"/>
    </ligand>
</feature>